<gene>
    <name evidence="3" type="primary">LOC117576179</name>
</gene>
<dbReference type="AlphaFoldDB" id="A0A6P8XTX4"/>
<dbReference type="GeneID" id="117576179"/>
<sequence>MVAHSKIFELPLCRMNCASVIHALPYQTCTEAYIWNIYRNHVASGKYYFPLLLLPLLMQCNKLNRKRVWSAVRNYLETSSVGAMINATNYYLVCIFRKLNGRFVWAFTPFISTFLGAQLIWLAPPKVVQFYCTGIVHSSLETILRQLNFGVVHSHLTRTLVFMLCSIIVLRGQQAHGYSDFWFIKPKQLPQDYRERSIEQRIKDGLLELRAYLGFGLGMDLFNAVVNRKMGKFNMKSTRFLVSYMGIYKVLQCLLIDHMDVKHTNLLAAFLSGGAFWFVRQIPLTLMSFAVVVATQVLWKEFCATDASKSQLRSGLQCIPWAKLLIPPNLAYLTHINFFQRAKVSKLAMSFIENTCEFNSLRIYNLLSLSTEALMDMCSKLPERPFLF</sequence>
<evidence type="ECO:0000313" key="2">
    <source>
        <dbReference type="Proteomes" id="UP000515160"/>
    </source>
</evidence>
<reference evidence="3" key="1">
    <citation type="submission" date="2025-08" db="UniProtKB">
        <authorList>
            <consortium name="RefSeq"/>
        </authorList>
    </citation>
    <scope>IDENTIFICATION</scope>
    <source>
        <strain evidence="3">15112-1751.03</strain>
        <tissue evidence="3">Whole Adult</tissue>
    </source>
</reference>
<evidence type="ECO:0000256" key="1">
    <source>
        <dbReference type="SAM" id="Phobius"/>
    </source>
</evidence>
<organism evidence="2 3">
    <name type="scientific">Drosophila albomicans</name>
    <name type="common">Fruit fly</name>
    <dbReference type="NCBI Taxonomy" id="7291"/>
    <lineage>
        <taxon>Eukaryota</taxon>
        <taxon>Metazoa</taxon>
        <taxon>Ecdysozoa</taxon>
        <taxon>Arthropoda</taxon>
        <taxon>Hexapoda</taxon>
        <taxon>Insecta</taxon>
        <taxon>Pterygota</taxon>
        <taxon>Neoptera</taxon>
        <taxon>Endopterygota</taxon>
        <taxon>Diptera</taxon>
        <taxon>Brachycera</taxon>
        <taxon>Muscomorpha</taxon>
        <taxon>Ephydroidea</taxon>
        <taxon>Drosophilidae</taxon>
        <taxon>Drosophila</taxon>
    </lineage>
</organism>
<dbReference type="Proteomes" id="UP000515160">
    <property type="component" value="Chromosome 2R"/>
</dbReference>
<dbReference type="InterPro" id="IPR026749">
    <property type="entry name" value="Tmem135"/>
</dbReference>
<protein>
    <submittedName>
        <fullName evidence="3">Uncharacterized protein LOC117576179 isoform X1</fullName>
    </submittedName>
</protein>
<proteinExistence type="predicted"/>
<keyword evidence="2" id="KW-1185">Reference proteome</keyword>
<name>A0A6P8XTX4_DROAB</name>
<dbReference type="PANTHER" id="PTHR12459:SF15">
    <property type="entry name" value="TRANSMEMBRANE PROTEIN 135"/>
    <property type="match status" value="1"/>
</dbReference>
<accession>A0A6P8XTX4</accession>
<dbReference type="RefSeq" id="XP_034116654.1">
    <property type="nucleotide sequence ID" value="XM_034260763.2"/>
</dbReference>
<keyword evidence="1" id="KW-1133">Transmembrane helix</keyword>
<feature type="transmembrane region" description="Helical" evidence="1">
    <location>
        <begin position="103"/>
        <end position="121"/>
    </location>
</feature>
<keyword evidence="1" id="KW-0812">Transmembrane</keyword>
<dbReference type="OrthoDB" id="291792at2759"/>
<evidence type="ECO:0000313" key="3">
    <source>
        <dbReference type="RefSeq" id="XP_034116654.1"/>
    </source>
</evidence>
<keyword evidence="1" id="KW-0472">Membrane</keyword>
<dbReference type="PANTHER" id="PTHR12459">
    <property type="entry name" value="TRANSMEMBRANE PROTEIN 135-RELATED"/>
    <property type="match status" value="1"/>
</dbReference>